<dbReference type="Gramene" id="TVU27909">
    <property type="protein sequence ID" value="TVU27909"/>
    <property type="gene ID" value="EJB05_19410"/>
</dbReference>
<dbReference type="PANTHER" id="PTHR33085:SF50">
    <property type="entry name" value="DUF1618 DOMAIN-CONTAINING PROTEIN"/>
    <property type="match status" value="1"/>
</dbReference>
<dbReference type="InterPro" id="IPR012871">
    <property type="entry name" value="DUF1668_ORYSA"/>
</dbReference>
<comment type="caution">
    <text evidence="2">The sequence shown here is derived from an EMBL/GenBank/DDBJ whole genome shotgun (WGS) entry which is preliminary data.</text>
</comment>
<name>A0A5J9UVK6_9POAL</name>
<reference evidence="2 3" key="1">
    <citation type="journal article" date="2019" name="Sci. Rep.">
        <title>A high-quality genome of Eragrostis curvula grass provides insights into Poaceae evolution and supports new strategies to enhance forage quality.</title>
        <authorList>
            <person name="Carballo J."/>
            <person name="Santos B.A.C.M."/>
            <person name="Zappacosta D."/>
            <person name="Garbus I."/>
            <person name="Selva J.P."/>
            <person name="Gallo C.A."/>
            <person name="Diaz A."/>
            <person name="Albertini E."/>
            <person name="Caccamo M."/>
            <person name="Echenique V."/>
        </authorList>
    </citation>
    <scope>NUCLEOTIDE SEQUENCE [LARGE SCALE GENOMIC DNA]</scope>
    <source>
        <strain evidence="3">cv. Victoria</strain>
        <tissue evidence="2">Leaf</tissue>
    </source>
</reference>
<evidence type="ECO:0000313" key="3">
    <source>
        <dbReference type="Proteomes" id="UP000324897"/>
    </source>
</evidence>
<proteinExistence type="predicted"/>
<keyword evidence="3" id="KW-1185">Reference proteome</keyword>
<organism evidence="2 3">
    <name type="scientific">Eragrostis curvula</name>
    <name type="common">weeping love grass</name>
    <dbReference type="NCBI Taxonomy" id="38414"/>
    <lineage>
        <taxon>Eukaryota</taxon>
        <taxon>Viridiplantae</taxon>
        <taxon>Streptophyta</taxon>
        <taxon>Embryophyta</taxon>
        <taxon>Tracheophyta</taxon>
        <taxon>Spermatophyta</taxon>
        <taxon>Magnoliopsida</taxon>
        <taxon>Liliopsida</taxon>
        <taxon>Poales</taxon>
        <taxon>Poaceae</taxon>
        <taxon>PACMAD clade</taxon>
        <taxon>Chloridoideae</taxon>
        <taxon>Eragrostideae</taxon>
        <taxon>Eragrostidinae</taxon>
        <taxon>Eragrostis</taxon>
    </lineage>
</organism>
<dbReference type="OrthoDB" id="674784at2759"/>
<dbReference type="Proteomes" id="UP000324897">
    <property type="component" value="Chromosome 1"/>
</dbReference>
<evidence type="ECO:0000256" key="1">
    <source>
        <dbReference type="SAM" id="MobiDB-lite"/>
    </source>
</evidence>
<feature type="non-terminal residue" evidence="2">
    <location>
        <position position="1"/>
    </location>
</feature>
<feature type="region of interest" description="Disordered" evidence="1">
    <location>
        <begin position="1"/>
        <end position="21"/>
    </location>
</feature>
<accession>A0A5J9UVK6</accession>
<dbReference type="PANTHER" id="PTHR33085">
    <property type="entry name" value="OS12G0113100 PROTEIN-RELATED"/>
    <property type="match status" value="1"/>
</dbReference>
<gene>
    <name evidence="2" type="ORF">EJB05_19410</name>
</gene>
<protein>
    <submittedName>
        <fullName evidence="2">Uncharacterized protein</fullName>
    </submittedName>
</protein>
<dbReference type="EMBL" id="RWGY01000011">
    <property type="protein sequence ID" value="TVU27909.1"/>
    <property type="molecule type" value="Genomic_DNA"/>
</dbReference>
<dbReference type="Pfam" id="PF07893">
    <property type="entry name" value="DUF1668"/>
    <property type="match status" value="1"/>
</dbReference>
<feature type="non-terminal residue" evidence="2">
    <location>
        <position position="287"/>
    </location>
</feature>
<evidence type="ECO:0000313" key="2">
    <source>
        <dbReference type="EMBL" id="TVU27909.1"/>
    </source>
</evidence>
<feature type="compositionally biased region" description="Basic and acidic residues" evidence="1">
    <location>
        <begin position="1"/>
        <end position="15"/>
    </location>
</feature>
<dbReference type="AlphaFoldDB" id="A0A5J9UVK6"/>
<sequence length="287" mass="32381">MSKRQSSDERGDRAAKRPAPQRKQHLYLLLDDWERGYSVRKLDVESFDTVADSDRSPTPFTEPPIARIEAPHVSPAIPAFDADTLALTICPWPSCRADYVIPLFVSVGGKLFLFLEDLTEFLGDPPPPYDDQSKAPWFWTTIKAPLPFYNAQVACYAVHPDGRTLFVSAGGGTFSFDAELEAWVGLCGDRDNAGRLCSCDVPPPVDAEFTRPPRSRKVCKDKLFRKESELHRGAKLVYMGDGKFCLVESMFHKDEQHLRRRVLRMTTFGLKYDKAGELQITRQQGHA</sequence>